<comment type="caution">
    <text evidence="3">The sequence shown here is derived from an EMBL/GenBank/DDBJ whole genome shotgun (WGS) entry which is preliminary data.</text>
</comment>
<evidence type="ECO:0000256" key="1">
    <source>
        <dbReference type="SAM" id="SignalP"/>
    </source>
</evidence>
<dbReference type="InterPro" id="IPR025411">
    <property type="entry name" value="DUF4136"/>
</dbReference>
<gene>
    <name evidence="3" type="ORF">OVY01_15870</name>
</gene>
<proteinExistence type="predicted"/>
<dbReference type="RefSeq" id="WP_267848542.1">
    <property type="nucleotide sequence ID" value="NZ_JAPMXC010000005.1"/>
</dbReference>
<evidence type="ECO:0000259" key="2">
    <source>
        <dbReference type="Pfam" id="PF13590"/>
    </source>
</evidence>
<evidence type="ECO:0000313" key="3">
    <source>
        <dbReference type="EMBL" id="MCY0388660.1"/>
    </source>
</evidence>
<sequence>MTIERCRGRLLAVVTIALSGCANYLSANVTAFQDWQGSDRDRTYTFERTPAQENDLEQAAYEGLVDRELSTYGFRRVAPPPEQTGAKGGAGGTGGTGAAAHYGVSLTYGQRDTVAYAPQFLDYGGWGFGGPWGGGRGAWAGRGGAFGAGWGTAPIVDVPYAASASQLTLRIRERPSGREVYKVSVRYDGERTALPVVMPYLVRGALFDFPMPNGTSREVRIPLGKRHASATNEVALPASGPAR</sequence>
<feature type="chain" id="PRO_5045171093" evidence="1">
    <location>
        <begin position="28"/>
        <end position="243"/>
    </location>
</feature>
<name>A0ABT3ZQ44_9BURK</name>
<dbReference type="Proteomes" id="UP001082899">
    <property type="component" value="Unassembled WGS sequence"/>
</dbReference>
<keyword evidence="1" id="KW-0732">Signal</keyword>
<dbReference type="PROSITE" id="PS51257">
    <property type="entry name" value="PROKAR_LIPOPROTEIN"/>
    <property type="match status" value="1"/>
</dbReference>
<evidence type="ECO:0000313" key="4">
    <source>
        <dbReference type="Proteomes" id="UP001082899"/>
    </source>
</evidence>
<accession>A0ABT3ZQ44</accession>
<protein>
    <submittedName>
        <fullName evidence="3">DUF4136 domain-containing protein</fullName>
    </submittedName>
</protein>
<reference evidence="3" key="1">
    <citation type="submission" date="2022-11" db="EMBL/GenBank/DDBJ databases">
        <title>Robbsia betulipollinis sp. nov., isolated from pollen of birch (Betula pendula).</title>
        <authorList>
            <person name="Shi H."/>
            <person name="Ambika Manirajan B."/>
            <person name="Ratering S."/>
            <person name="Geissler-Plaum R."/>
            <person name="Schnell S."/>
        </authorList>
    </citation>
    <scope>NUCLEOTIDE SEQUENCE</scope>
    <source>
        <strain evidence="3">Bb-Pol-6</strain>
    </source>
</reference>
<feature type="domain" description="DUF4136" evidence="2">
    <location>
        <begin position="29"/>
        <end position="210"/>
    </location>
</feature>
<dbReference type="Pfam" id="PF13590">
    <property type="entry name" value="DUF4136"/>
    <property type="match status" value="1"/>
</dbReference>
<organism evidence="3 4">
    <name type="scientific">Robbsia betulipollinis</name>
    <dbReference type="NCBI Taxonomy" id="2981849"/>
    <lineage>
        <taxon>Bacteria</taxon>
        <taxon>Pseudomonadati</taxon>
        <taxon>Pseudomonadota</taxon>
        <taxon>Betaproteobacteria</taxon>
        <taxon>Burkholderiales</taxon>
        <taxon>Burkholderiaceae</taxon>
        <taxon>Robbsia</taxon>
    </lineage>
</organism>
<dbReference type="EMBL" id="JAPMXC010000005">
    <property type="protein sequence ID" value="MCY0388660.1"/>
    <property type="molecule type" value="Genomic_DNA"/>
</dbReference>
<keyword evidence="4" id="KW-1185">Reference proteome</keyword>
<feature type="signal peptide" evidence="1">
    <location>
        <begin position="1"/>
        <end position="27"/>
    </location>
</feature>